<comment type="similarity">
    <text evidence="1">Belongs to the CapA family.</text>
</comment>
<proteinExistence type="inferred from homology"/>
<dbReference type="PANTHER" id="PTHR33393">
    <property type="entry name" value="POLYGLUTAMINE SYNTHESIS ACCESSORY PROTEIN RV0574C-RELATED"/>
    <property type="match status" value="1"/>
</dbReference>
<evidence type="ECO:0000313" key="5">
    <source>
        <dbReference type="EMBL" id="MEF2965564.1"/>
    </source>
</evidence>
<comment type="caution">
    <text evidence="5">The sequence shown here is derived from an EMBL/GenBank/DDBJ whole genome shotgun (WGS) entry which is preliminary data.</text>
</comment>
<dbReference type="PANTHER" id="PTHR33393:SF13">
    <property type="entry name" value="PGA BIOSYNTHESIS PROTEIN CAPA"/>
    <property type="match status" value="1"/>
</dbReference>
<dbReference type="EMBL" id="JAZHPZ010000002">
    <property type="protein sequence ID" value="MEF2965564.1"/>
    <property type="molecule type" value="Genomic_DNA"/>
</dbReference>
<dbReference type="CDD" id="cd07381">
    <property type="entry name" value="MPP_CapA"/>
    <property type="match status" value="1"/>
</dbReference>
<dbReference type="InterPro" id="IPR029052">
    <property type="entry name" value="Metallo-depent_PP-like"/>
</dbReference>
<keyword evidence="3" id="KW-0472">Membrane</keyword>
<reference evidence="5 6" key="1">
    <citation type="submission" date="2024-02" db="EMBL/GenBank/DDBJ databases">
        <title>A nitrogen-fixing paenibacillus bacterium.</title>
        <authorList>
            <person name="Zhang W.L."/>
            <person name="Chen S.F."/>
        </authorList>
    </citation>
    <scope>NUCLEOTIDE SEQUENCE [LARGE SCALE GENOMIC DNA]</scope>
    <source>
        <strain evidence="5 6">M1</strain>
    </source>
</reference>
<organism evidence="5 6">
    <name type="scientific">Paenibacillus haidiansis</name>
    <dbReference type="NCBI Taxonomy" id="1574488"/>
    <lineage>
        <taxon>Bacteria</taxon>
        <taxon>Bacillati</taxon>
        <taxon>Bacillota</taxon>
        <taxon>Bacilli</taxon>
        <taxon>Bacillales</taxon>
        <taxon>Paenibacillaceae</taxon>
        <taxon>Paenibacillus</taxon>
    </lineage>
</organism>
<dbReference type="Gene3D" id="3.60.21.10">
    <property type="match status" value="1"/>
</dbReference>
<feature type="domain" description="Capsule synthesis protein CapA" evidence="4">
    <location>
        <begin position="138"/>
        <end position="377"/>
    </location>
</feature>
<keyword evidence="3" id="KW-0812">Transmembrane</keyword>
<dbReference type="SMART" id="SM00854">
    <property type="entry name" value="PGA_cap"/>
    <property type="match status" value="1"/>
</dbReference>
<feature type="region of interest" description="Disordered" evidence="2">
    <location>
        <begin position="54"/>
        <end position="130"/>
    </location>
</feature>
<dbReference type="EC" id="3.1.-.-" evidence="5"/>
<dbReference type="InterPro" id="IPR052169">
    <property type="entry name" value="CW_Biosynth-Accessory"/>
</dbReference>
<protein>
    <submittedName>
        <fullName evidence="5">CapA family protein</fullName>
        <ecNumber evidence="5">3.1.-.-</ecNumber>
    </submittedName>
</protein>
<keyword evidence="6" id="KW-1185">Reference proteome</keyword>
<dbReference type="GO" id="GO:0016787">
    <property type="term" value="F:hydrolase activity"/>
    <property type="evidence" value="ECO:0007669"/>
    <property type="project" value="UniProtKB-KW"/>
</dbReference>
<evidence type="ECO:0000256" key="3">
    <source>
        <dbReference type="SAM" id="Phobius"/>
    </source>
</evidence>
<evidence type="ECO:0000259" key="4">
    <source>
        <dbReference type="SMART" id="SM00854"/>
    </source>
</evidence>
<accession>A0ABU7VRP8</accession>
<dbReference type="InterPro" id="IPR019079">
    <property type="entry name" value="Capsule_synth_CapA"/>
</dbReference>
<dbReference type="Proteomes" id="UP001306950">
    <property type="component" value="Unassembled WGS sequence"/>
</dbReference>
<feature type="transmembrane region" description="Helical" evidence="3">
    <location>
        <begin position="24"/>
        <end position="45"/>
    </location>
</feature>
<evidence type="ECO:0000256" key="2">
    <source>
        <dbReference type="SAM" id="MobiDB-lite"/>
    </source>
</evidence>
<sequence>MMYPPRSEKYKKQKQEKQRRQSRFWLGLNLSLIFIIVVLGAYFYLSDRTMQGEPGTGNNDLPSSGAFEQDGNTAAGNDREGQGQVSMDSGAEDEDVAQIPADPGDASEVDPANAPADEEGTQNEEGVRDPADSGERLLIHFAGDTIFSGKVADKLRKEGYDYPYRYVKELFQNDDLSIVNLETPVTDGGTAAENKTFVFKSSPEALPELAKAGVEAVNLANNHTLDQGVEGLLDTMDHLKQNGLLYVGAGKNGKEAYAPVYIERKGIKIALCGFSRVIPDKSWAAGNNPGVAAAYDSRQAVKAVQTARKNADLVLVVAHWGKERTTKLEDHQTALAHEFIDAGADMVIGGHAHVLQGLEKYKGKWIAYGTGNFIFTKSTDASTWETAVFAAECTRKGDCELKLIPFKTELAQPVPMTKEEGAELLGTVEALSPGVSIEATGRVSAAAVKSMGSAEPPEPSEVSDNT</sequence>
<evidence type="ECO:0000313" key="6">
    <source>
        <dbReference type="Proteomes" id="UP001306950"/>
    </source>
</evidence>
<dbReference type="Pfam" id="PF09587">
    <property type="entry name" value="PGA_cap"/>
    <property type="match status" value="1"/>
</dbReference>
<gene>
    <name evidence="5" type="ORF">V3851_06940</name>
</gene>
<keyword evidence="5" id="KW-0378">Hydrolase</keyword>
<dbReference type="SUPFAM" id="SSF56300">
    <property type="entry name" value="Metallo-dependent phosphatases"/>
    <property type="match status" value="1"/>
</dbReference>
<name>A0ABU7VRP8_9BACL</name>
<evidence type="ECO:0000256" key="1">
    <source>
        <dbReference type="ARBA" id="ARBA00005662"/>
    </source>
</evidence>
<keyword evidence="3" id="KW-1133">Transmembrane helix</keyword>